<evidence type="ECO:0000256" key="1">
    <source>
        <dbReference type="ARBA" id="ARBA00023002"/>
    </source>
</evidence>
<dbReference type="InterPro" id="IPR023753">
    <property type="entry name" value="FAD/NAD-binding_dom"/>
</dbReference>
<evidence type="ECO:0000256" key="2">
    <source>
        <dbReference type="SAM" id="MobiDB-lite"/>
    </source>
</evidence>
<feature type="region of interest" description="Disordered" evidence="2">
    <location>
        <begin position="345"/>
        <end position="366"/>
    </location>
</feature>
<gene>
    <name evidence="4" type="ORF">PM10SUCC1_23650</name>
</gene>
<sequence length="366" mass="38799">MVESQVVIVGGGPAGLAAGIEVARAGGRVTVIDENKKPGGQLFKQIHKFFGSKEHLAGVRGYDIGKKLLEETEELGVNVILDAPVYGVFEDNTVVYAKDGVQNKIRGEKIILATGATENSLAFPGSDLPGVMGAGAAQTMINVNRVLPGKRVLMVGSGNVGLIVSYQLMQAGAEVVGLVEAGPNVSGYGVHASKIRRGGVPVYTSHTVTRAMGEGEVEKVEICEVDSSYQPIPGKEKVLEVDTICLAVGLTPMSELAWTLGCDFTHIPSFGGHVPKHNEDMEASLNGIYVAGDISGVEEASSAMEEGRLAGISASEALGLYTSEEAAKLKGEVWKRLNTLRDGEFGEKRRLSKAEQINRSRRSHNE</sequence>
<keyword evidence="1" id="KW-0560">Oxidoreductase</keyword>
<comment type="caution">
    <text evidence="4">The sequence shown here is derived from an EMBL/GenBank/DDBJ whole genome shotgun (WGS) entry which is preliminary data.</text>
</comment>
<dbReference type="AlphaFoldDB" id="A0A9W6LN05"/>
<dbReference type="PRINTS" id="PR00469">
    <property type="entry name" value="PNDRDTASEII"/>
</dbReference>
<protein>
    <submittedName>
        <fullName evidence="4">Pyridine nucleotide-disulfide oxidoreductase</fullName>
    </submittedName>
</protein>
<evidence type="ECO:0000313" key="5">
    <source>
        <dbReference type="Proteomes" id="UP001144471"/>
    </source>
</evidence>
<dbReference type="GO" id="GO:0016491">
    <property type="term" value="F:oxidoreductase activity"/>
    <property type="evidence" value="ECO:0007669"/>
    <property type="project" value="UniProtKB-KW"/>
</dbReference>
<evidence type="ECO:0000313" key="4">
    <source>
        <dbReference type="EMBL" id="GLI56851.1"/>
    </source>
</evidence>
<accession>A0A9W6LN05</accession>
<name>A0A9W6LN05_9FUSO</name>
<dbReference type="InterPro" id="IPR051691">
    <property type="entry name" value="Metab_Enz_Cyan_OpOx_G3PDH"/>
</dbReference>
<dbReference type="Proteomes" id="UP001144471">
    <property type="component" value="Unassembled WGS sequence"/>
</dbReference>
<feature type="domain" description="FAD/NAD(P)-binding" evidence="3">
    <location>
        <begin position="5"/>
        <end position="307"/>
    </location>
</feature>
<evidence type="ECO:0000259" key="3">
    <source>
        <dbReference type="Pfam" id="PF07992"/>
    </source>
</evidence>
<keyword evidence="5" id="KW-1185">Reference proteome</keyword>
<proteinExistence type="predicted"/>
<dbReference type="PRINTS" id="PR00368">
    <property type="entry name" value="FADPNR"/>
</dbReference>
<organism evidence="4 5">
    <name type="scientific">Propionigenium maris DSM 9537</name>
    <dbReference type="NCBI Taxonomy" id="1123000"/>
    <lineage>
        <taxon>Bacteria</taxon>
        <taxon>Fusobacteriati</taxon>
        <taxon>Fusobacteriota</taxon>
        <taxon>Fusobacteriia</taxon>
        <taxon>Fusobacteriales</taxon>
        <taxon>Fusobacteriaceae</taxon>
        <taxon>Propionigenium</taxon>
    </lineage>
</organism>
<dbReference type="EMBL" id="BSDY01000010">
    <property type="protein sequence ID" value="GLI56851.1"/>
    <property type="molecule type" value="Genomic_DNA"/>
</dbReference>
<dbReference type="RefSeq" id="WP_281836227.1">
    <property type="nucleotide sequence ID" value="NZ_BSDY01000010.1"/>
</dbReference>
<dbReference type="SUPFAM" id="SSF51905">
    <property type="entry name" value="FAD/NAD(P)-binding domain"/>
    <property type="match status" value="1"/>
</dbReference>
<dbReference type="PANTHER" id="PTHR42949">
    <property type="entry name" value="ANAEROBIC GLYCEROL-3-PHOSPHATE DEHYDROGENASE SUBUNIT B"/>
    <property type="match status" value="1"/>
</dbReference>
<dbReference type="InterPro" id="IPR036188">
    <property type="entry name" value="FAD/NAD-bd_sf"/>
</dbReference>
<dbReference type="Gene3D" id="3.50.50.60">
    <property type="entry name" value="FAD/NAD(P)-binding domain"/>
    <property type="match status" value="2"/>
</dbReference>
<dbReference type="PANTHER" id="PTHR42949:SF3">
    <property type="entry name" value="ANAEROBIC GLYCEROL-3-PHOSPHATE DEHYDROGENASE SUBUNIT B"/>
    <property type="match status" value="1"/>
</dbReference>
<dbReference type="Pfam" id="PF07992">
    <property type="entry name" value="Pyr_redox_2"/>
    <property type="match status" value="1"/>
</dbReference>
<reference evidence="4" key="1">
    <citation type="submission" date="2022-12" db="EMBL/GenBank/DDBJ databases">
        <title>Reference genome sequencing for broad-spectrum identification of bacterial and archaeal isolates by mass spectrometry.</title>
        <authorList>
            <person name="Sekiguchi Y."/>
            <person name="Tourlousse D.M."/>
        </authorList>
    </citation>
    <scope>NUCLEOTIDE SEQUENCE</scope>
    <source>
        <strain evidence="4">10succ1</strain>
    </source>
</reference>